<evidence type="ECO:0000256" key="8">
    <source>
        <dbReference type="ARBA" id="ARBA00022670"/>
    </source>
</evidence>
<dbReference type="SMART" id="SM00020">
    <property type="entry name" value="Tryp_SPc"/>
    <property type="match status" value="1"/>
</dbReference>
<feature type="domain" description="Sushi" evidence="23">
    <location>
        <begin position="213"/>
        <end position="281"/>
    </location>
</feature>
<dbReference type="GO" id="GO:0005576">
    <property type="term" value="C:extracellular region"/>
    <property type="evidence" value="ECO:0007669"/>
    <property type="project" value="UniProtKB-SubCell"/>
</dbReference>
<feature type="chain" id="PRO_5040515758" description="C3/C5 convertase" evidence="20">
    <location>
        <begin position="26"/>
        <end position="875"/>
    </location>
</feature>
<keyword evidence="7 17" id="KW-0768">Sushi</keyword>
<dbReference type="CDD" id="cd01450">
    <property type="entry name" value="vWFA_subfamily_ECM"/>
    <property type="match status" value="1"/>
</dbReference>
<dbReference type="PROSITE" id="PS50234">
    <property type="entry name" value="VWFA"/>
    <property type="match status" value="1"/>
</dbReference>
<evidence type="ECO:0000259" key="22">
    <source>
        <dbReference type="PROSITE" id="PS50240"/>
    </source>
</evidence>
<feature type="disulfide bond" evidence="17">
    <location>
        <begin position="370"/>
        <end position="397"/>
    </location>
</feature>
<evidence type="ECO:0000256" key="4">
    <source>
        <dbReference type="ARBA" id="ARBA00004613"/>
    </source>
</evidence>
<comment type="cofactor">
    <cofactor evidence="1">
        <name>Mn(2+)</name>
        <dbReference type="ChEBI" id="CHEBI:29035"/>
    </cofactor>
</comment>
<dbReference type="GO" id="GO:0004252">
    <property type="term" value="F:serine-type endopeptidase activity"/>
    <property type="evidence" value="ECO:0007669"/>
    <property type="project" value="InterPro"/>
</dbReference>
<name>A0A9Q1H8E0_HOLLE</name>
<accession>A0A9Q1H8E0</accession>
<dbReference type="Proteomes" id="UP001152320">
    <property type="component" value="Chromosome 7"/>
</dbReference>
<dbReference type="SUPFAM" id="SSF57535">
    <property type="entry name" value="Complement control module/SCR domain"/>
    <property type="match status" value="6"/>
</dbReference>
<dbReference type="InterPro" id="IPR002035">
    <property type="entry name" value="VWF_A"/>
</dbReference>
<dbReference type="InterPro" id="IPR001314">
    <property type="entry name" value="Peptidase_S1A"/>
</dbReference>
<feature type="domain" description="Sushi" evidence="23">
    <location>
        <begin position="89"/>
        <end position="145"/>
    </location>
</feature>
<feature type="domain" description="Sushi" evidence="23">
    <location>
        <begin position="147"/>
        <end position="212"/>
    </location>
</feature>
<feature type="domain" description="Peptidase S1" evidence="22">
    <location>
        <begin position="652"/>
        <end position="851"/>
    </location>
</feature>
<keyword evidence="25" id="KW-1185">Reference proteome</keyword>
<evidence type="ECO:0000256" key="13">
    <source>
        <dbReference type="ARBA" id="ARBA00022859"/>
    </source>
</evidence>
<feature type="compositionally biased region" description="Acidic residues" evidence="19">
    <location>
        <begin position="854"/>
        <end position="875"/>
    </location>
</feature>
<keyword evidence="11 18" id="KW-0378">Hydrolase</keyword>
<dbReference type="InterPro" id="IPR036465">
    <property type="entry name" value="vWFA_dom_sf"/>
</dbReference>
<dbReference type="PROSITE" id="PS00135">
    <property type="entry name" value="TRYPSIN_SER"/>
    <property type="match status" value="1"/>
</dbReference>
<evidence type="ECO:0000256" key="18">
    <source>
        <dbReference type="RuleBase" id="RU363034"/>
    </source>
</evidence>
<evidence type="ECO:0000256" key="11">
    <source>
        <dbReference type="ARBA" id="ARBA00022801"/>
    </source>
</evidence>
<dbReference type="CDD" id="cd00190">
    <property type="entry name" value="Tryp_SPc"/>
    <property type="match status" value="1"/>
</dbReference>
<dbReference type="Gene3D" id="2.10.70.10">
    <property type="entry name" value="Complement Module, domain 1"/>
    <property type="match status" value="6"/>
</dbReference>
<dbReference type="EMBL" id="JAIZAY010000007">
    <property type="protein sequence ID" value="KAJ8039552.1"/>
    <property type="molecule type" value="Genomic_DNA"/>
</dbReference>
<dbReference type="PROSITE" id="PS00134">
    <property type="entry name" value="TRYPSIN_HIS"/>
    <property type="match status" value="1"/>
</dbReference>
<sequence>MASPSLQGILLAVFVATNCIELATSQCTPPQTPDHSTLVYERQHANPPRRLPNGYTIRVVCDDLFRLAEGDGFMTCRNGQWSDTFTCAAICDRLQSFSRGRITYTAGGTIARYSCTTPGYRLEGIRKRRCTSDGTWSGEPARCRGIPMCEPPELEEHVIQRRFSGRRKENLWIIGSILQFSCEERFTAVAQHYPAIECTRRGWNDTVPICVEGRCQPLLDTIENGNSSAKNRTYGPGEAIEFTCDRGYRTTTPSWRVCVVRRGSDGSIQTRWEGTTPECVETQCAPPRRIENGETIVFSTAVNGTAMFRCRSGFELIGEPVLTCQETGQWNGSIPVCDNGENFCPPLNAPLNGYKTGDRYSQHRIVEFSCASGYALSGSSQRECLSDGQWSGEEARCIGNLDFDDINQISAVLGKSLDRMAIDNLFENEVEQPSSNVSQHGRFIPSNHQYGVDLYFLFDASDSVGEENFEKAKRFARELVRKIGVTTRRNSLRVGAVYFAHTAEIAFHTVDFTSTERLIEEGINNIPYLGGGTNIADALRLVHEVMIPQSENRDKSYKTVFLITDGVANEGGSPEPEARLLEAQEIKIHCLGISEDASRSQLLAIGSLPHREHVFLVKNYNSLAQLVSAVVNQTVDYSECGVSENTVSRGRVVGGNDANPGAWPWQALLEIRQGQNILRCGGSLIDRSWILTAAHCVPTPHPDPRHRITVVLANRLIPPNPSDLHTAIVTGWGHNKTRAVNDLTAVHSVDRLQQLPLPLKSRDDCEESLEGDREQEFFDESMFCAGYDHAPIGACKGDSGGPLVKKAVKQKLRRWTLIGLTSWGRGCALANELDFFTNVPYFMDWITQTMNPPQEEEEGEGQQDVEDAGAAEDGR</sequence>
<dbReference type="GO" id="GO:0045087">
    <property type="term" value="P:innate immune response"/>
    <property type="evidence" value="ECO:0007669"/>
    <property type="project" value="UniProtKB-KW"/>
</dbReference>
<keyword evidence="6" id="KW-0399">Innate immunity</keyword>
<dbReference type="InterPro" id="IPR035976">
    <property type="entry name" value="Sushi/SCR/CCP_sf"/>
</dbReference>
<evidence type="ECO:0000256" key="3">
    <source>
        <dbReference type="ARBA" id="ARBA00004241"/>
    </source>
</evidence>
<dbReference type="InterPro" id="IPR009003">
    <property type="entry name" value="Peptidase_S1_PA"/>
</dbReference>
<evidence type="ECO:0000256" key="2">
    <source>
        <dbReference type="ARBA" id="ARBA00001946"/>
    </source>
</evidence>
<dbReference type="SMART" id="SM00327">
    <property type="entry name" value="VWA"/>
    <property type="match status" value="1"/>
</dbReference>
<gene>
    <name evidence="24" type="ORF">HOLleu_17307</name>
</gene>
<dbReference type="GO" id="GO:0006508">
    <property type="term" value="P:proteolysis"/>
    <property type="evidence" value="ECO:0007669"/>
    <property type="project" value="UniProtKB-KW"/>
</dbReference>
<dbReference type="SUPFAM" id="SSF53300">
    <property type="entry name" value="vWA-like"/>
    <property type="match status" value="1"/>
</dbReference>
<evidence type="ECO:0000256" key="5">
    <source>
        <dbReference type="ARBA" id="ARBA00022525"/>
    </source>
</evidence>
<dbReference type="InterPro" id="IPR043504">
    <property type="entry name" value="Peptidase_S1_PA_chymotrypsin"/>
</dbReference>
<dbReference type="Pfam" id="PF00089">
    <property type="entry name" value="Trypsin"/>
    <property type="match status" value="2"/>
</dbReference>
<dbReference type="OrthoDB" id="6127264at2759"/>
<evidence type="ECO:0000256" key="12">
    <source>
        <dbReference type="ARBA" id="ARBA00022825"/>
    </source>
</evidence>
<keyword evidence="13" id="KW-0391">Immunity</keyword>
<keyword evidence="10" id="KW-0677">Repeat</keyword>
<evidence type="ECO:0000256" key="19">
    <source>
        <dbReference type="SAM" id="MobiDB-lite"/>
    </source>
</evidence>
<evidence type="ECO:0000313" key="24">
    <source>
        <dbReference type="EMBL" id="KAJ8039552.1"/>
    </source>
</evidence>
<evidence type="ECO:0000259" key="21">
    <source>
        <dbReference type="PROSITE" id="PS50234"/>
    </source>
</evidence>
<dbReference type="Gene3D" id="2.40.10.10">
    <property type="entry name" value="Trypsin-like serine proteases"/>
    <property type="match status" value="2"/>
</dbReference>
<protein>
    <recommendedName>
        <fullName evidence="16">C3/C5 convertase</fullName>
    </recommendedName>
</protein>
<evidence type="ECO:0000256" key="7">
    <source>
        <dbReference type="ARBA" id="ARBA00022659"/>
    </source>
</evidence>
<dbReference type="InterPro" id="IPR033116">
    <property type="entry name" value="TRYPSIN_SER"/>
</dbReference>
<dbReference type="SMART" id="SM00032">
    <property type="entry name" value="CCP"/>
    <property type="match status" value="6"/>
</dbReference>
<feature type="domain" description="VWFA" evidence="21">
    <location>
        <begin position="453"/>
        <end position="630"/>
    </location>
</feature>
<dbReference type="SUPFAM" id="SSF50494">
    <property type="entry name" value="Trypsin-like serine proteases"/>
    <property type="match status" value="1"/>
</dbReference>
<dbReference type="GO" id="GO:0009986">
    <property type="term" value="C:cell surface"/>
    <property type="evidence" value="ECO:0007669"/>
    <property type="project" value="UniProtKB-SubCell"/>
</dbReference>
<reference evidence="24" key="1">
    <citation type="submission" date="2021-10" db="EMBL/GenBank/DDBJ databases">
        <title>Tropical sea cucumber genome reveals ecological adaptation and Cuvierian tubules defense mechanism.</title>
        <authorList>
            <person name="Chen T."/>
        </authorList>
    </citation>
    <scope>NUCLEOTIDE SEQUENCE</scope>
    <source>
        <strain evidence="24">Nanhai2018</strain>
        <tissue evidence="24">Muscle</tissue>
    </source>
</reference>
<dbReference type="PANTHER" id="PTHR46393:SF7">
    <property type="entry name" value="COMPLEMENT C2"/>
    <property type="match status" value="1"/>
</dbReference>
<dbReference type="PROSITE" id="PS50923">
    <property type="entry name" value="SUSHI"/>
    <property type="match status" value="5"/>
</dbReference>
<keyword evidence="14 17" id="KW-1015">Disulfide bond</keyword>
<evidence type="ECO:0000313" key="25">
    <source>
        <dbReference type="Proteomes" id="UP001152320"/>
    </source>
</evidence>
<keyword evidence="8 18" id="KW-0645">Protease</keyword>
<dbReference type="GO" id="GO:0006956">
    <property type="term" value="P:complement activation"/>
    <property type="evidence" value="ECO:0007669"/>
    <property type="project" value="InterPro"/>
</dbReference>
<keyword evidence="9 20" id="KW-0732">Signal</keyword>
<dbReference type="PRINTS" id="PR00453">
    <property type="entry name" value="VWFADOMAIN"/>
</dbReference>
<evidence type="ECO:0000259" key="23">
    <source>
        <dbReference type="PROSITE" id="PS50923"/>
    </source>
</evidence>
<dbReference type="Pfam" id="PF00092">
    <property type="entry name" value="VWA"/>
    <property type="match status" value="1"/>
</dbReference>
<dbReference type="PRINTS" id="PR00722">
    <property type="entry name" value="CHYMOTRYPSIN"/>
</dbReference>
<dbReference type="InterPro" id="IPR000436">
    <property type="entry name" value="Sushi_SCR_CCP_dom"/>
</dbReference>
<evidence type="ECO:0000256" key="16">
    <source>
        <dbReference type="ARBA" id="ARBA00029636"/>
    </source>
</evidence>
<evidence type="ECO:0000256" key="20">
    <source>
        <dbReference type="SAM" id="SignalP"/>
    </source>
</evidence>
<dbReference type="Pfam" id="PF00084">
    <property type="entry name" value="Sushi"/>
    <property type="match status" value="6"/>
</dbReference>
<feature type="disulfide bond" evidence="17">
    <location>
        <begin position="310"/>
        <end position="337"/>
    </location>
</feature>
<dbReference type="CDD" id="cd00033">
    <property type="entry name" value="CCP"/>
    <property type="match status" value="4"/>
</dbReference>
<dbReference type="InterPro" id="IPR001254">
    <property type="entry name" value="Trypsin_dom"/>
</dbReference>
<evidence type="ECO:0000256" key="10">
    <source>
        <dbReference type="ARBA" id="ARBA00022737"/>
    </source>
</evidence>
<dbReference type="InterPro" id="IPR011360">
    <property type="entry name" value="Compl_C2_B"/>
</dbReference>
<comment type="caution">
    <text evidence="24">The sequence shown here is derived from an EMBL/GenBank/DDBJ whole genome shotgun (WGS) entry which is preliminary data.</text>
</comment>
<comment type="cofactor">
    <cofactor evidence="2">
        <name>Mg(2+)</name>
        <dbReference type="ChEBI" id="CHEBI:18420"/>
    </cofactor>
</comment>
<evidence type="ECO:0000256" key="1">
    <source>
        <dbReference type="ARBA" id="ARBA00001936"/>
    </source>
</evidence>
<dbReference type="InterPro" id="IPR018114">
    <property type="entry name" value="TRYPSIN_HIS"/>
</dbReference>
<dbReference type="PIRSF" id="PIRSF001154">
    <property type="entry name" value="Compl_C2_B"/>
    <property type="match status" value="1"/>
</dbReference>
<feature type="disulfide bond" evidence="17">
    <location>
        <begin position="215"/>
        <end position="258"/>
    </location>
</feature>
<dbReference type="PANTHER" id="PTHR46393">
    <property type="entry name" value="SUSHI DOMAIN-CONTAINING PROTEIN"/>
    <property type="match status" value="1"/>
</dbReference>
<evidence type="ECO:0000256" key="6">
    <source>
        <dbReference type="ARBA" id="ARBA00022588"/>
    </source>
</evidence>
<dbReference type="FunFam" id="2.40.10.10:FF:000054">
    <property type="entry name" value="Complement C1r subcomponent"/>
    <property type="match status" value="1"/>
</dbReference>
<keyword evidence="15" id="KW-0325">Glycoprotein</keyword>
<dbReference type="AlphaFoldDB" id="A0A9Q1H8E0"/>
<evidence type="ECO:0000256" key="14">
    <source>
        <dbReference type="ARBA" id="ARBA00023157"/>
    </source>
</evidence>
<evidence type="ECO:0000256" key="9">
    <source>
        <dbReference type="ARBA" id="ARBA00022729"/>
    </source>
</evidence>
<keyword evidence="12 18" id="KW-0720">Serine protease</keyword>
<comment type="caution">
    <text evidence="17">Lacks conserved residue(s) required for the propagation of feature annotation.</text>
</comment>
<feature type="signal peptide" evidence="20">
    <location>
        <begin position="1"/>
        <end position="25"/>
    </location>
</feature>
<dbReference type="Gene3D" id="3.40.50.410">
    <property type="entry name" value="von Willebrand factor, type A domain"/>
    <property type="match status" value="1"/>
</dbReference>
<evidence type="ECO:0000256" key="15">
    <source>
        <dbReference type="ARBA" id="ARBA00023180"/>
    </source>
</evidence>
<proteinExistence type="predicted"/>
<feature type="domain" description="Sushi" evidence="23">
    <location>
        <begin position="342"/>
        <end position="399"/>
    </location>
</feature>
<feature type="region of interest" description="Disordered" evidence="19">
    <location>
        <begin position="851"/>
        <end position="875"/>
    </location>
</feature>
<organism evidence="24 25">
    <name type="scientific">Holothuria leucospilota</name>
    <name type="common">Black long sea cucumber</name>
    <name type="synonym">Mertensiothuria leucospilota</name>
    <dbReference type="NCBI Taxonomy" id="206669"/>
    <lineage>
        <taxon>Eukaryota</taxon>
        <taxon>Metazoa</taxon>
        <taxon>Echinodermata</taxon>
        <taxon>Eleutherozoa</taxon>
        <taxon>Echinozoa</taxon>
        <taxon>Holothuroidea</taxon>
        <taxon>Aspidochirotacea</taxon>
        <taxon>Aspidochirotida</taxon>
        <taxon>Holothuriidae</taxon>
        <taxon>Holothuria</taxon>
    </lineage>
</organism>
<keyword evidence="5" id="KW-0964">Secreted</keyword>
<feature type="domain" description="Sushi" evidence="23">
    <location>
        <begin position="282"/>
        <end position="339"/>
    </location>
</feature>
<comment type="subcellular location">
    <subcellularLocation>
        <location evidence="3">Cell surface</location>
    </subcellularLocation>
    <subcellularLocation>
        <location evidence="4">Secreted</location>
    </subcellularLocation>
</comment>
<dbReference type="PROSITE" id="PS50240">
    <property type="entry name" value="TRYPSIN_DOM"/>
    <property type="match status" value="1"/>
</dbReference>
<evidence type="ECO:0000256" key="17">
    <source>
        <dbReference type="PROSITE-ProRule" id="PRU00302"/>
    </source>
</evidence>